<evidence type="ECO:0000313" key="2">
    <source>
        <dbReference type="EMBL" id="GAA2627735.1"/>
    </source>
</evidence>
<proteinExistence type="predicted"/>
<keyword evidence="3" id="KW-1185">Reference proteome</keyword>
<reference evidence="2 3" key="1">
    <citation type="journal article" date="2019" name="Int. J. Syst. Evol. Microbiol.">
        <title>The Global Catalogue of Microorganisms (GCM) 10K type strain sequencing project: providing services to taxonomists for standard genome sequencing and annotation.</title>
        <authorList>
            <consortium name="The Broad Institute Genomics Platform"/>
            <consortium name="The Broad Institute Genome Sequencing Center for Infectious Disease"/>
            <person name="Wu L."/>
            <person name="Ma J."/>
        </authorList>
    </citation>
    <scope>NUCLEOTIDE SEQUENCE [LARGE SCALE GENOMIC DNA]</scope>
    <source>
        <strain evidence="2 3">JCM 16373</strain>
    </source>
</reference>
<accession>A0ABN3QJ09</accession>
<dbReference type="RefSeq" id="WP_344568468.1">
    <property type="nucleotide sequence ID" value="NZ_BAAARJ010000017.1"/>
</dbReference>
<feature type="compositionally biased region" description="Low complexity" evidence="1">
    <location>
        <begin position="321"/>
        <end position="332"/>
    </location>
</feature>
<evidence type="ECO:0000313" key="3">
    <source>
        <dbReference type="Proteomes" id="UP001501447"/>
    </source>
</evidence>
<protein>
    <submittedName>
        <fullName evidence="2">Uncharacterized protein</fullName>
    </submittedName>
</protein>
<gene>
    <name evidence="2" type="ORF">GCM10009863_48370</name>
</gene>
<sequence>MPRFLRGEDYAKAFRAYYKNNPRSHGKAPARNAIEGEIKIGVRASNLHNPKNKAAVSREEEEVLKEYGVALAKDKDRRLKISSSVKFSRSAESIEADLKHAAGVRELYAPGGQQKGTRPNWTTSTGQRLNQLLLPSGKCTADHEEARALEQDAGLPLIKTENGRYRIDAEVLDGIQPRIYYFGEPAPVASSGPPLNASQDQQFPPQYPQCQAPDASQGRDQSYALQMFMQEWSQPYAVLEGGAENDVVYGSGVYGPGAVLPSVEDVSMAGVWGPQVDMSNPVAVGYPAFGSGPVLNPGFDGPAYMNPVATHAQSSRQALGPTPNWQAQQVQQPGPPQVHAPSGVPWFQAQLRPQSQGKGKGPAPS</sequence>
<evidence type="ECO:0000256" key="1">
    <source>
        <dbReference type="SAM" id="MobiDB-lite"/>
    </source>
</evidence>
<dbReference type="Proteomes" id="UP001501447">
    <property type="component" value="Unassembled WGS sequence"/>
</dbReference>
<dbReference type="EMBL" id="BAAARJ010000017">
    <property type="protein sequence ID" value="GAA2627735.1"/>
    <property type="molecule type" value="Genomic_DNA"/>
</dbReference>
<comment type="caution">
    <text evidence="2">The sequence shown here is derived from an EMBL/GenBank/DDBJ whole genome shotgun (WGS) entry which is preliminary data.</text>
</comment>
<organism evidence="2 3">
    <name type="scientific">Streptomyces axinellae</name>
    <dbReference type="NCBI Taxonomy" id="552788"/>
    <lineage>
        <taxon>Bacteria</taxon>
        <taxon>Bacillati</taxon>
        <taxon>Actinomycetota</taxon>
        <taxon>Actinomycetes</taxon>
        <taxon>Kitasatosporales</taxon>
        <taxon>Streptomycetaceae</taxon>
        <taxon>Streptomyces</taxon>
    </lineage>
</organism>
<feature type="region of interest" description="Disordered" evidence="1">
    <location>
        <begin position="311"/>
        <end position="345"/>
    </location>
</feature>
<name>A0ABN3QJ09_9ACTN</name>